<dbReference type="Proteomes" id="UP000297851">
    <property type="component" value="Unassembled WGS sequence"/>
</dbReference>
<dbReference type="RefSeq" id="WP_134372675.1">
    <property type="nucleotide sequence ID" value="NZ_SOGO01000016.1"/>
</dbReference>
<feature type="compositionally biased region" description="Low complexity" evidence="1">
    <location>
        <begin position="22"/>
        <end position="37"/>
    </location>
</feature>
<proteinExistence type="predicted"/>
<dbReference type="EMBL" id="SOGO01000016">
    <property type="protein sequence ID" value="TFD04849.1"/>
    <property type="molecule type" value="Genomic_DNA"/>
</dbReference>
<protein>
    <submittedName>
        <fullName evidence="2">DNA-binding protein</fullName>
    </submittedName>
</protein>
<feature type="region of interest" description="Disordered" evidence="1">
    <location>
        <begin position="1"/>
        <end position="48"/>
    </location>
</feature>
<evidence type="ECO:0000313" key="2">
    <source>
        <dbReference type="EMBL" id="TFD04849.1"/>
    </source>
</evidence>
<dbReference type="GO" id="GO:0003677">
    <property type="term" value="F:DNA binding"/>
    <property type="evidence" value="ECO:0007669"/>
    <property type="project" value="UniProtKB-KW"/>
</dbReference>
<sequence length="174" mass="19199">MTDNIANDGRDASGTQRRSDGTRSGATSEGAGSAAGAPDTSPQLARARRATAEAWRRLEEQYGLLTSDEVAERLRLNPQNRNVVSSLRKARKIIGVRRGSSYRYPGFQLDDQSILPVIEPLLEVADTNAWTSDDLCLWMLGPNTYFDREDRPVDHLAEPEAVLAAAKLAMEARW</sequence>
<organism evidence="2 3">
    <name type="scientific">Cryobacterium sandaracinum</name>
    <dbReference type="NCBI Taxonomy" id="1259247"/>
    <lineage>
        <taxon>Bacteria</taxon>
        <taxon>Bacillati</taxon>
        <taxon>Actinomycetota</taxon>
        <taxon>Actinomycetes</taxon>
        <taxon>Micrococcales</taxon>
        <taxon>Microbacteriaceae</taxon>
        <taxon>Cryobacterium</taxon>
    </lineage>
</organism>
<keyword evidence="3" id="KW-1185">Reference proteome</keyword>
<comment type="caution">
    <text evidence="2">The sequence shown here is derived from an EMBL/GenBank/DDBJ whole genome shotgun (WGS) entry which is preliminary data.</text>
</comment>
<evidence type="ECO:0000313" key="3">
    <source>
        <dbReference type="Proteomes" id="UP000297851"/>
    </source>
</evidence>
<reference evidence="2 3" key="1">
    <citation type="submission" date="2019-03" db="EMBL/GenBank/DDBJ databases">
        <title>Genomics of glacier-inhabiting Cryobacterium strains.</title>
        <authorList>
            <person name="Liu Q."/>
            <person name="Xin Y.-H."/>
        </authorList>
    </citation>
    <scope>NUCLEOTIDE SEQUENCE [LARGE SCALE GENOMIC DNA]</scope>
    <source>
        <strain evidence="2 3">TMT2-16</strain>
    </source>
</reference>
<keyword evidence="2" id="KW-0238">DNA-binding</keyword>
<name>A0ABY2JGD2_9MICO</name>
<evidence type="ECO:0000256" key="1">
    <source>
        <dbReference type="SAM" id="MobiDB-lite"/>
    </source>
</evidence>
<accession>A0ABY2JGD2</accession>
<gene>
    <name evidence="2" type="ORF">E3T25_04880</name>
</gene>